<dbReference type="EMBL" id="JRPD02000016">
    <property type="protein sequence ID" value="TLD99625.1"/>
    <property type="molecule type" value="Genomic_DNA"/>
</dbReference>
<protein>
    <recommendedName>
        <fullName evidence="6">NAD kinase</fullName>
        <ecNumber evidence="6">2.7.1.23</ecNumber>
    </recommendedName>
    <alternativeName>
        <fullName evidence="6">ATP-dependent NAD kinase</fullName>
    </alternativeName>
</protein>
<dbReference type="Pfam" id="PF20143">
    <property type="entry name" value="NAD_kinase_C"/>
    <property type="match status" value="1"/>
</dbReference>
<evidence type="ECO:0000313" key="10">
    <source>
        <dbReference type="Proteomes" id="UP000255139"/>
    </source>
</evidence>
<feature type="binding site" evidence="6">
    <location>
        <position position="180"/>
    </location>
    <ligand>
        <name>NAD(+)</name>
        <dbReference type="ChEBI" id="CHEBI:57540"/>
    </ligand>
</feature>
<feature type="binding site" evidence="6">
    <location>
        <begin position="76"/>
        <end position="77"/>
    </location>
    <ligand>
        <name>NAD(+)</name>
        <dbReference type="ChEBI" id="CHEBI:57540"/>
    </ligand>
</feature>
<dbReference type="GO" id="GO:0006741">
    <property type="term" value="P:NADP+ biosynthetic process"/>
    <property type="evidence" value="ECO:0007669"/>
    <property type="project" value="UniProtKB-UniRule"/>
</dbReference>
<dbReference type="SUPFAM" id="SSF111331">
    <property type="entry name" value="NAD kinase/diacylglycerol kinase-like"/>
    <property type="match status" value="1"/>
</dbReference>
<proteinExistence type="inferred from homology"/>
<comment type="function">
    <text evidence="6">Involved in the regulation of the intracellular balance of NAD and NADP, and is a key enzyme in the biosynthesis of NADP. Catalyzes specifically the phosphorylation on 2'-hydroxyl of the adenosine moiety of NAD to yield NADP.</text>
</comment>
<dbReference type="GO" id="GO:0019674">
    <property type="term" value="P:NAD+ metabolic process"/>
    <property type="evidence" value="ECO:0007669"/>
    <property type="project" value="InterPro"/>
</dbReference>
<feature type="binding site" evidence="6">
    <location>
        <begin position="193"/>
        <end position="198"/>
    </location>
    <ligand>
        <name>NAD(+)</name>
        <dbReference type="ChEBI" id="CHEBI:57540"/>
    </ligand>
</feature>
<sequence length="293" mass="32928">MKSKEVRKVGIILRPHSTHIKPIFLDIKEKLDEAGIEIMLEHSGIKMLELDSHNIQSYDIRYICEESDMLFSIGGDGTLLSVARRAYGYNISILGINSGRLGYLTVATPNEIADIIPRLKRGEYTIRNHLMLEGYVEESPSLEMIQPLFALNEFLLSRAGFSGMLELEAYIDGMLFNYYRLDALVVATPTGSSAYNISAGGSVVYPYCRNVLLTPICAHSLSQRPLILNDEFCIAFRFKTAGSLICDGQQRISVPQGSLICIKVAKHSAVLTELQPNFYFIRLREKFGWGQYE</sequence>
<dbReference type="EC" id="2.7.1.23" evidence="6"/>
<dbReference type="GO" id="GO:0046872">
    <property type="term" value="F:metal ion binding"/>
    <property type="evidence" value="ECO:0007669"/>
    <property type="project" value="UniProtKB-UniRule"/>
</dbReference>
<keyword evidence="6" id="KW-0067">ATP-binding</keyword>
<reference evidence="7 10" key="2">
    <citation type="submission" date="2018-06" db="EMBL/GenBank/DDBJ databases">
        <authorList>
            <consortium name="Pathogen Informatics"/>
            <person name="Doyle S."/>
        </authorList>
    </citation>
    <scope>NUCLEOTIDE SEQUENCE [LARGE SCALE GENOMIC DNA]</scope>
    <source>
        <strain evidence="7 10">NCTC12714</strain>
    </source>
</reference>
<evidence type="ECO:0000256" key="2">
    <source>
        <dbReference type="ARBA" id="ARBA00022777"/>
    </source>
</evidence>
<evidence type="ECO:0000256" key="4">
    <source>
        <dbReference type="ARBA" id="ARBA00023027"/>
    </source>
</evidence>
<accession>A0A099TVT5</accession>
<name>A0A099TVT5_9HELI</name>
<comment type="catalytic activity">
    <reaction evidence="5 6">
        <text>NAD(+) + ATP = ADP + NADP(+) + H(+)</text>
        <dbReference type="Rhea" id="RHEA:18629"/>
        <dbReference type="ChEBI" id="CHEBI:15378"/>
        <dbReference type="ChEBI" id="CHEBI:30616"/>
        <dbReference type="ChEBI" id="CHEBI:57540"/>
        <dbReference type="ChEBI" id="CHEBI:58349"/>
        <dbReference type="ChEBI" id="CHEBI:456216"/>
        <dbReference type="EC" id="2.7.1.23"/>
    </reaction>
</comment>
<dbReference type="PANTHER" id="PTHR20275:SF0">
    <property type="entry name" value="NAD KINASE"/>
    <property type="match status" value="1"/>
</dbReference>
<dbReference type="EMBL" id="UGJE01000002">
    <property type="protein sequence ID" value="STQ86762.1"/>
    <property type="molecule type" value="Genomic_DNA"/>
</dbReference>
<dbReference type="InterPro" id="IPR016064">
    <property type="entry name" value="NAD/diacylglycerol_kinase_sf"/>
</dbReference>
<dbReference type="RefSeq" id="WP_034558374.1">
    <property type="nucleotide sequence ID" value="NZ_FZML01000033.1"/>
</dbReference>
<dbReference type="InterPro" id="IPR017438">
    <property type="entry name" value="ATP-NAD_kinase_N"/>
</dbReference>
<evidence type="ECO:0000256" key="6">
    <source>
        <dbReference type="HAMAP-Rule" id="MF_00361"/>
    </source>
</evidence>
<comment type="caution">
    <text evidence="6">Lacks conserved residue(s) required for the propagation of feature annotation.</text>
</comment>
<dbReference type="Gene3D" id="2.60.200.30">
    <property type="entry name" value="Probable inorganic polyphosphate/atp-NAD kinase, domain 2"/>
    <property type="match status" value="1"/>
</dbReference>
<dbReference type="Gene3D" id="3.40.50.10330">
    <property type="entry name" value="Probable inorganic polyphosphate/atp-NAD kinase, domain 1"/>
    <property type="match status" value="1"/>
</dbReference>
<dbReference type="InterPro" id="IPR002504">
    <property type="entry name" value="NADK"/>
</dbReference>
<dbReference type="GO" id="GO:0003951">
    <property type="term" value="F:NAD+ kinase activity"/>
    <property type="evidence" value="ECO:0007669"/>
    <property type="project" value="UniProtKB-UniRule"/>
</dbReference>
<feature type="binding site" evidence="6">
    <location>
        <begin position="152"/>
        <end position="153"/>
    </location>
    <ligand>
        <name>NAD(+)</name>
        <dbReference type="ChEBI" id="CHEBI:57540"/>
    </ligand>
</feature>
<evidence type="ECO:0000313" key="7">
    <source>
        <dbReference type="EMBL" id="STQ86762.1"/>
    </source>
</evidence>
<feature type="active site" description="Proton acceptor" evidence="6">
    <location>
        <position position="76"/>
    </location>
</feature>
<evidence type="ECO:0000256" key="3">
    <source>
        <dbReference type="ARBA" id="ARBA00022857"/>
    </source>
</evidence>
<dbReference type="GO" id="GO:0005524">
    <property type="term" value="F:ATP binding"/>
    <property type="evidence" value="ECO:0007669"/>
    <property type="project" value="UniProtKB-KW"/>
</dbReference>
<evidence type="ECO:0000313" key="8">
    <source>
        <dbReference type="EMBL" id="TLD99625.1"/>
    </source>
</evidence>
<keyword evidence="6" id="KW-0963">Cytoplasm</keyword>
<dbReference type="Pfam" id="PF01513">
    <property type="entry name" value="NAD_kinase"/>
    <property type="match status" value="1"/>
</dbReference>
<evidence type="ECO:0000256" key="1">
    <source>
        <dbReference type="ARBA" id="ARBA00022679"/>
    </source>
</evidence>
<keyword evidence="10" id="KW-1185">Reference proteome</keyword>
<dbReference type="Proteomes" id="UP000255139">
    <property type="component" value="Unassembled WGS sequence"/>
</dbReference>
<gene>
    <name evidence="7" type="primary">ppnK</name>
    <name evidence="6" type="synonym">nadK</name>
    <name evidence="8" type="ORF">LS73_007085</name>
    <name evidence="7" type="ORF">NCTC12714_01573</name>
</gene>
<keyword evidence="3 6" id="KW-0521">NADP</keyword>
<evidence type="ECO:0000256" key="5">
    <source>
        <dbReference type="ARBA" id="ARBA00047925"/>
    </source>
</evidence>
<dbReference type="GO" id="GO:0005737">
    <property type="term" value="C:cytoplasm"/>
    <property type="evidence" value="ECO:0007669"/>
    <property type="project" value="UniProtKB-SubCell"/>
</dbReference>
<comment type="cofactor">
    <cofactor evidence="6">
        <name>a divalent metal cation</name>
        <dbReference type="ChEBI" id="CHEBI:60240"/>
    </cofactor>
</comment>
<keyword evidence="4 6" id="KW-0520">NAD</keyword>
<dbReference type="AlphaFoldDB" id="A0A099TVT5"/>
<evidence type="ECO:0000313" key="9">
    <source>
        <dbReference type="Proteomes" id="UP000029922"/>
    </source>
</evidence>
<comment type="subcellular location">
    <subcellularLocation>
        <location evidence="6">Cytoplasm</location>
    </subcellularLocation>
</comment>
<reference evidence="8 9" key="1">
    <citation type="journal article" date="2014" name="Genome Announc.">
        <title>Draft genome sequences of eight enterohepatic helicobacter species isolated from both laboratory and wild rodents.</title>
        <authorList>
            <person name="Sheh A."/>
            <person name="Shen Z."/>
            <person name="Fox J.G."/>
        </authorList>
    </citation>
    <scope>NUCLEOTIDE SEQUENCE [LARGE SCALE GENOMIC DNA]</scope>
    <source>
        <strain evidence="8 9">ST1</strain>
    </source>
</reference>
<keyword evidence="2 6" id="KW-0418">Kinase</keyword>
<dbReference type="STRING" id="216.LS73_06320"/>
<keyword evidence="1 6" id="KW-0808">Transferase</keyword>
<dbReference type="OrthoDB" id="9774737at2"/>
<dbReference type="GO" id="GO:0051287">
    <property type="term" value="F:NAD binding"/>
    <property type="evidence" value="ECO:0007669"/>
    <property type="project" value="UniProtKB-ARBA"/>
</dbReference>
<dbReference type="PANTHER" id="PTHR20275">
    <property type="entry name" value="NAD KINASE"/>
    <property type="match status" value="1"/>
</dbReference>
<comment type="similarity">
    <text evidence="6">Belongs to the NAD kinase family.</text>
</comment>
<keyword evidence="6" id="KW-0547">Nucleotide-binding</keyword>
<organism evidence="7 10">
    <name type="scientific">Helicobacter muridarum</name>
    <dbReference type="NCBI Taxonomy" id="216"/>
    <lineage>
        <taxon>Bacteria</taxon>
        <taxon>Pseudomonadati</taxon>
        <taxon>Campylobacterota</taxon>
        <taxon>Epsilonproteobacteria</taxon>
        <taxon>Campylobacterales</taxon>
        <taxon>Helicobacteraceae</taxon>
        <taxon>Helicobacter</taxon>
    </lineage>
</organism>
<feature type="binding site" evidence="6">
    <location>
        <position position="182"/>
    </location>
    <ligand>
        <name>NAD(+)</name>
        <dbReference type="ChEBI" id="CHEBI:57540"/>
    </ligand>
</feature>
<dbReference type="HAMAP" id="MF_00361">
    <property type="entry name" value="NAD_kinase"/>
    <property type="match status" value="1"/>
</dbReference>
<dbReference type="Proteomes" id="UP000029922">
    <property type="component" value="Unassembled WGS sequence"/>
</dbReference>
<dbReference type="InterPro" id="IPR017437">
    <property type="entry name" value="ATP-NAD_kinase_PpnK-typ_C"/>
</dbReference>
<feature type="binding site" evidence="6">
    <location>
        <position position="249"/>
    </location>
    <ligand>
        <name>NAD(+)</name>
        <dbReference type="ChEBI" id="CHEBI:57540"/>
    </ligand>
</feature>